<dbReference type="SUPFAM" id="SSF57180">
    <property type="entry name" value="Cellulose-binding domain"/>
    <property type="match status" value="1"/>
</dbReference>
<dbReference type="InterPro" id="IPR000254">
    <property type="entry name" value="CBD"/>
</dbReference>
<dbReference type="Pfam" id="PF00734">
    <property type="entry name" value="CBM_1"/>
    <property type="match status" value="1"/>
</dbReference>
<dbReference type="Proteomes" id="UP000800097">
    <property type="component" value="Unassembled WGS sequence"/>
</dbReference>
<dbReference type="GO" id="GO:0030248">
    <property type="term" value="F:cellulose binding"/>
    <property type="evidence" value="ECO:0007669"/>
    <property type="project" value="InterPro"/>
</dbReference>
<feature type="domain" description="CBM1" evidence="4">
    <location>
        <begin position="88"/>
        <end position="128"/>
    </location>
</feature>
<evidence type="ECO:0000256" key="1">
    <source>
        <dbReference type="ARBA" id="ARBA00022729"/>
    </source>
</evidence>
<reference evidence="5" key="1">
    <citation type="journal article" date="2020" name="Stud. Mycol.">
        <title>101 Dothideomycetes genomes: a test case for predicting lifestyles and emergence of pathogens.</title>
        <authorList>
            <person name="Haridas S."/>
            <person name="Albert R."/>
            <person name="Binder M."/>
            <person name="Bloem J."/>
            <person name="Labutti K."/>
            <person name="Salamov A."/>
            <person name="Andreopoulos B."/>
            <person name="Baker S."/>
            <person name="Barry K."/>
            <person name="Bills G."/>
            <person name="Bluhm B."/>
            <person name="Cannon C."/>
            <person name="Castanera R."/>
            <person name="Culley D."/>
            <person name="Daum C."/>
            <person name="Ezra D."/>
            <person name="Gonzalez J."/>
            <person name="Henrissat B."/>
            <person name="Kuo A."/>
            <person name="Liang C."/>
            <person name="Lipzen A."/>
            <person name="Lutzoni F."/>
            <person name="Magnuson J."/>
            <person name="Mondo S."/>
            <person name="Nolan M."/>
            <person name="Ohm R."/>
            <person name="Pangilinan J."/>
            <person name="Park H.-J."/>
            <person name="Ramirez L."/>
            <person name="Alfaro M."/>
            <person name="Sun H."/>
            <person name="Tritt A."/>
            <person name="Yoshinaga Y."/>
            <person name="Zwiers L.-H."/>
            <person name="Turgeon B."/>
            <person name="Goodwin S."/>
            <person name="Spatafora J."/>
            <person name="Crous P."/>
            <person name="Grigoriev I."/>
        </authorList>
    </citation>
    <scope>NUCLEOTIDE SEQUENCE</scope>
    <source>
        <strain evidence="5">CBS 379.55</strain>
    </source>
</reference>
<dbReference type="OrthoDB" id="2119228at2759"/>
<feature type="signal peptide" evidence="3">
    <location>
        <begin position="1"/>
        <end position="19"/>
    </location>
</feature>
<dbReference type="GO" id="GO:0005975">
    <property type="term" value="P:carbohydrate metabolic process"/>
    <property type="evidence" value="ECO:0007669"/>
    <property type="project" value="InterPro"/>
</dbReference>
<protein>
    <recommendedName>
        <fullName evidence="4">CBM1 domain-containing protein</fullName>
    </recommendedName>
</protein>
<keyword evidence="6" id="KW-1185">Reference proteome</keyword>
<feature type="chain" id="PRO_5025564804" description="CBM1 domain-containing protein" evidence="3">
    <location>
        <begin position="20"/>
        <end position="132"/>
    </location>
</feature>
<dbReference type="EMBL" id="ML986484">
    <property type="protein sequence ID" value="KAF2281433.1"/>
    <property type="molecule type" value="Genomic_DNA"/>
</dbReference>
<feature type="compositionally biased region" description="Low complexity" evidence="2">
    <location>
        <begin position="47"/>
        <end position="69"/>
    </location>
</feature>
<dbReference type="RefSeq" id="XP_033658970.1">
    <property type="nucleotide sequence ID" value="XM_033800560.1"/>
</dbReference>
<dbReference type="SMART" id="SM00236">
    <property type="entry name" value="fCBD"/>
    <property type="match status" value="1"/>
</dbReference>
<dbReference type="PROSITE" id="PS51164">
    <property type="entry name" value="CBM1_2"/>
    <property type="match status" value="1"/>
</dbReference>
<name>A0A6A6JZC6_WESOR</name>
<organism evidence="5 6">
    <name type="scientific">Westerdykella ornata</name>
    <dbReference type="NCBI Taxonomy" id="318751"/>
    <lineage>
        <taxon>Eukaryota</taxon>
        <taxon>Fungi</taxon>
        <taxon>Dikarya</taxon>
        <taxon>Ascomycota</taxon>
        <taxon>Pezizomycotina</taxon>
        <taxon>Dothideomycetes</taxon>
        <taxon>Pleosporomycetidae</taxon>
        <taxon>Pleosporales</taxon>
        <taxon>Sporormiaceae</taxon>
        <taxon>Westerdykella</taxon>
    </lineage>
</organism>
<feature type="region of interest" description="Disordered" evidence="2">
    <location>
        <begin position="41"/>
        <end position="86"/>
    </location>
</feature>
<sequence length="132" mass="14512">MKLCASVAILSALAALSLASTRLEERQRDKTYTITCIGPRCTEYPATSTKLPTSIPKTSSKPPTKTSTRPLPPTKTQTEEVGPSSTRCPVPLYYQCGGYYDGKPWTGCTKCVSGAKCVWQNEWYYQCVADED</sequence>
<dbReference type="GO" id="GO:0005576">
    <property type="term" value="C:extracellular region"/>
    <property type="evidence" value="ECO:0007669"/>
    <property type="project" value="InterPro"/>
</dbReference>
<evidence type="ECO:0000256" key="3">
    <source>
        <dbReference type="SAM" id="SignalP"/>
    </source>
</evidence>
<accession>A0A6A6JZC6</accession>
<keyword evidence="1 3" id="KW-0732">Signal</keyword>
<proteinExistence type="predicted"/>
<evidence type="ECO:0000313" key="5">
    <source>
        <dbReference type="EMBL" id="KAF2281433.1"/>
    </source>
</evidence>
<dbReference type="AlphaFoldDB" id="A0A6A6JZC6"/>
<dbReference type="GeneID" id="54553735"/>
<gene>
    <name evidence="5" type="ORF">EI97DRAFT_454627</name>
</gene>
<evidence type="ECO:0000313" key="6">
    <source>
        <dbReference type="Proteomes" id="UP000800097"/>
    </source>
</evidence>
<evidence type="ECO:0000259" key="4">
    <source>
        <dbReference type="PROSITE" id="PS51164"/>
    </source>
</evidence>
<dbReference type="InterPro" id="IPR035971">
    <property type="entry name" value="CBD_sf"/>
</dbReference>
<evidence type="ECO:0000256" key="2">
    <source>
        <dbReference type="SAM" id="MobiDB-lite"/>
    </source>
</evidence>